<evidence type="ECO:0000256" key="22">
    <source>
        <dbReference type="SAM" id="MobiDB-lite"/>
    </source>
</evidence>
<reference evidence="25" key="1">
    <citation type="journal article" date="2017" name="Nucleic Acids Res.">
        <title>Proteogenomics produces comprehensive and highly accurate protein-coding gene annotation in a complete genome assembly of Malassezia sympodialis.</title>
        <authorList>
            <person name="Zhu Y."/>
            <person name="Engstroem P.G."/>
            <person name="Tellgren-Roth C."/>
            <person name="Baudo C.D."/>
            <person name="Kennell J.C."/>
            <person name="Sun S."/>
            <person name="Billmyre R.B."/>
            <person name="Schroeder M.S."/>
            <person name="Andersson A."/>
            <person name="Holm T."/>
            <person name="Sigurgeirsson B."/>
            <person name="Wu G."/>
            <person name="Sankaranarayanan S.R."/>
            <person name="Siddharthan R."/>
            <person name="Sanyal K."/>
            <person name="Lundeberg J."/>
            <person name="Nystedt B."/>
            <person name="Boekhout T."/>
            <person name="Dawson T.L. Jr."/>
            <person name="Heitman J."/>
            <person name="Scheynius A."/>
            <person name="Lehtioe J."/>
        </authorList>
    </citation>
    <scope>NUCLEOTIDE SEQUENCE [LARGE SCALE GENOMIC DNA]</scope>
    <source>
        <strain evidence="25">ATCC 42132</strain>
    </source>
</reference>
<keyword evidence="11" id="KW-0378">Hydrolase</keyword>
<evidence type="ECO:0000256" key="20">
    <source>
        <dbReference type="ARBA" id="ARBA00024056"/>
    </source>
</evidence>
<dbReference type="GO" id="GO:0000272">
    <property type="term" value="P:polysaccharide catabolic process"/>
    <property type="evidence" value="ECO:0007669"/>
    <property type="project" value="UniProtKB-KW"/>
</dbReference>
<evidence type="ECO:0000256" key="4">
    <source>
        <dbReference type="ARBA" id="ARBA00010973"/>
    </source>
</evidence>
<keyword evidence="12" id="KW-0146">Chitin degradation</keyword>
<proteinExistence type="inferred from homology"/>
<evidence type="ECO:0000256" key="16">
    <source>
        <dbReference type="ARBA" id="ARBA00023285"/>
    </source>
</evidence>
<evidence type="ECO:0000256" key="6">
    <source>
        <dbReference type="ARBA" id="ARBA00022512"/>
    </source>
</evidence>
<comment type="similarity">
    <text evidence="4">Belongs to the polysaccharide deacetylase family.</text>
</comment>
<evidence type="ECO:0000256" key="13">
    <source>
        <dbReference type="ARBA" id="ARBA00023136"/>
    </source>
</evidence>
<dbReference type="GO" id="GO:0046872">
    <property type="term" value="F:metal ion binding"/>
    <property type="evidence" value="ECO:0007669"/>
    <property type="project" value="UniProtKB-KW"/>
</dbReference>
<evidence type="ECO:0000256" key="12">
    <source>
        <dbReference type="ARBA" id="ARBA00023024"/>
    </source>
</evidence>
<keyword evidence="7" id="KW-0964">Secreted</keyword>
<dbReference type="SUPFAM" id="SSF88713">
    <property type="entry name" value="Glycoside hydrolase/deacetylase"/>
    <property type="match status" value="1"/>
</dbReference>
<keyword evidence="10" id="KW-0732">Signal</keyword>
<dbReference type="STRING" id="1230383.A0A1M8A8Q2"/>
<dbReference type="EC" id="3.5.1.41" evidence="20"/>
<evidence type="ECO:0000256" key="19">
    <source>
        <dbReference type="ARBA" id="ARBA00023326"/>
    </source>
</evidence>
<feature type="domain" description="NodB homology" evidence="23">
    <location>
        <begin position="113"/>
        <end position="299"/>
    </location>
</feature>
<keyword evidence="9" id="KW-0479">Metal-binding</keyword>
<evidence type="ECO:0000313" key="24">
    <source>
        <dbReference type="EMBL" id="SHO78813.1"/>
    </source>
</evidence>
<dbReference type="GO" id="GO:0071555">
    <property type="term" value="P:cell wall organization"/>
    <property type="evidence" value="ECO:0007669"/>
    <property type="project" value="UniProtKB-KW"/>
</dbReference>
<evidence type="ECO:0000256" key="21">
    <source>
        <dbReference type="ARBA" id="ARBA00048494"/>
    </source>
</evidence>
<evidence type="ECO:0000256" key="3">
    <source>
        <dbReference type="ARBA" id="ARBA00004609"/>
    </source>
</evidence>
<accession>A0A1M8A8Q2</accession>
<dbReference type="PANTHER" id="PTHR10587">
    <property type="entry name" value="GLYCOSYL TRANSFERASE-RELATED"/>
    <property type="match status" value="1"/>
</dbReference>
<evidence type="ECO:0000256" key="2">
    <source>
        <dbReference type="ARBA" id="ARBA00004191"/>
    </source>
</evidence>
<comment type="catalytic activity">
    <reaction evidence="21">
        <text>[(1-&gt;4)-N-acetyl-beta-D-glucosaminyl](n) + n H2O = chitosan + n acetate</text>
        <dbReference type="Rhea" id="RHEA:10464"/>
        <dbReference type="Rhea" id="RHEA-COMP:9593"/>
        <dbReference type="Rhea" id="RHEA-COMP:9597"/>
        <dbReference type="ChEBI" id="CHEBI:15377"/>
        <dbReference type="ChEBI" id="CHEBI:17029"/>
        <dbReference type="ChEBI" id="CHEBI:30089"/>
        <dbReference type="ChEBI" id="CHEBI:57704"/>
        <dbReference type="EC" id="3.5.1.41"/>
    </reaction>
    <physiologicalReaction direction="left-to-right" evidence="21">
        <dbReference type="Rhea" id="RHEA:10465"/>
    </physiologicalReaction>
</comment>
<evidence type="ECO:0000256" key="8">
    <source>
        <dbReference type="ARBA" id="ARBA00022622"/>
    </source>
</evidence>
<dbReference type="GO" id="GO:0006032">
    <property type="term" value="P:chitin catabolic process"/>
    <property type="evidence" value="ECO:0007669"/>
    <property type="project" value="UniProtKB-KW"/>
</dbReference>
<keyword evidence="13" id="KW-0472">Membrane</keyword>
<evidence type="ECO:0000256" key="10">
    <source>
        <dbReference type="ARBA" id="ARBA00022729"/>
    </source>
</evidence>
<keyword evidence="15" id="KW-0119">Carbohydrate metabolism</keyword>
<dbReference type="Gene3D" id="3.20.20.370">
    <property type="entry name" value="Glycoside hydrolase/deacetylase"/>
    <property type="match status" value="1"/>
</dbReference>
<evidence type="ECO:0000256" key="5">
    <source>
        <dbReference type="ARBA" id="ARBA00022475"/>
    </source>
</evidence>
<feature type="compositionally biased region" description="Polar residues" evidence="22">
    <location>
        <begin position="405"/>
        <end position="438"/>
    </location>
</feature>
<comment type="cofactor">
    <cofactor evidence="1">
        <name>Co(2+)</name>
        <dbReference type="ChEBI" id="CHEBI:48828"/>
    </cofactor>
</comment>
<dbReference type="Proteomes" id="UP000186303">
    <property type="component" value="Chromosome 5"/>
</dbReference>
<dbReference type="GO" id="GO:0004099">
    <property type="term" value="F:chitin deacetylase activity"/>
    <property type="evidence" value="ECO:0007669"/>
    <property type="project" value="UniProtKB-EC"/>
</dbReference>
<evidence type="ECO:0000256" key="7">
    <source>
        <dbReference type="ARBA" id="ARBA00022525"/>
    </source>
</evidence>
<dbReference type="CDD" id="cd10952">
    <property type="entry name" value="CE4_MrCDA_like"/>
    <property type="match status" value="1"/>
</dbReference>
<dbReference type="OMA" id="HNAYFDY"/>
<comment type="subcellular location">
    <subcellularLocation>
        <location evidence="3">Cell membrane</location>
        <topology evidence="3">Lipid-anchor</topology>
        <topology evidence="3">GPI-anchor</topology>
    </subcellularLocation>
    <subcellularLocation>
        <location evidence="2">Secreted</location>
        <location evidence="2">Cell wall</location>
    </subcellularLocation>
</comment>
<dbReference type="InterPro" id="IPR002509">
    <property type="entry name" value="NODB_dom"/>
</dbReference>
<keyword evidence="6" id="KW-0134">Cell wall</keyword>
<evidence type="ECO:0000256" key="1">
    <source>
        <dbReference type="ARBA" id="ARBA00001941"/>
    </source>
</evidence>
<evidence type="ECO:0000256" key="9">
    <source>
        <dbReference type="ARBA" id="ARBA00022723"/>
    </source>
</evidence>
<evidence type="ECO:0000256" key="14">
    <source>
        <dbReference type="ARBA" id="ARBA00023180"/>
    </source>
</evidence>
<dbReference type="AlphaFoldDB" id="A0A1M8A8Q2"/>
<dbReference type="GO" id="GO:0098552">
    <property type="term" value="C:side of membrane"/>
    <property type="evidence" value="ECO:0007669"/>
    <property type="project" value="UniProtKB-KW"/>
</dbReference>
<dbReference type="InterPro" id="IPR011330">
    <property type="entry name" value="Glyco_hydro/deAcase_b/a-brl"/>
</dbReference>
<feature type="region of interest" description="Disordered" evidence="22">
    <location>
        <begin position="359"/>
        <end position="438"/>
    </location>
</feature>
<keyword evidence="14" id="KW-0325">Glycoprotein</keyword>
<evidence type="ECO:0000313" key="25">
    <source>
        <dbReference type="Proteomes" id="UP000186303"/>
    </source>
</evidence>
<organism evidence="24 25">
    <name type="scientific">Malassezia sympodialis (strain ATCC 42132)</name>
    <name type="common">Atopic eczema-associated yeast</name>
    <dbReference type="NCBI Taxonomy" id="1230383"/>
    <lineage>
        <taxon>Eukaryota</taxon>
        <taxon>Fungi</taxon>
        <taxon>Dikarya</taxon>
        <taxon>Basidiomycota</taxon>
        <taxon>Ustilaginomycotina</taxon>
        <taxon>Malasseziomycetes</taxon>
        <taxon>Malasseziales</taxon>
        <taxon>Malasseziaceae</taxon>
        <taxon>Malassezia</taxon>
    </lineage>
</organism>
<evidence type="ECO:0000256" key="17">
    <source>
        <dbReference type="ARBA" id="ARBA00023288"/>
    </source>
</evidence>
<dbReference type="InterPro" id="IPR050248">
    <property type="entry name" value="Polysacc_deacetylase_ArnD"/>
</dbReference>
<keyword evidence="25" id="KW-1185">Reference proteome</keyword>
<sequence length="461" mass="49970">MAKVSSTAQACKPYGVPASSELSKMYPKSGQIATILSNDKEAQAVWSEIQKSGIIPQNVKVKNGVEDHMGISQKASDSYDNSKDPDCWWTATQCHQPKAQNVPTDIYTCDEPNTWGLTFDDGPNCSHNAFYDYLRNHKLKATLFYIGTNVIDLPLHAQRGLSDGHDVCVHTWSHHYMTTLSDEQVFAELYYTMRIIKDVVGVTTRCWRPPFGDVDDRVRAIAAGLGLRTIIWADDTDDWNVQPGGSEPRSKIESNYQKIIKKGYDSGSTIVLTHEIRGDTMQLFQDMYPQIRKAFKNVIPLTACLNVTTPYAEDNITYSVFSDFVKGNINAKGLPSADNMPINPGSKLNLQTLDQQTQGSFSPKAMSNTKNSSSGSSSSSTGSSSSSAGSSSQSSDSSSTSGNGQAQSTSGSSGNNAAQVSTNPSSDNQDTSKRSQNSAVSTQINIYVLTAIAALSITVLV</sequence>
<dbReference type="VEuPathDB" id="FungiDB:MSYG_3161"/>
<keyword evidence="16" id="KW-0170">Cobalt</keyword>
<protein>
    <recommendedName>
        <fullName evidence="20">chitin deacetylase</fullName>
        <ecNumber evidence="20">3.5.1.41</ecNumber>
    </recommendedName>
</protein>
<evidence type="ECO:0000256" key="18">
    <source>
        <dbReference type="ARBA" id="ARBA00023316"/>
    </source>
</evidence>
<dbReference type="FunFam" id="3.20.20.370:FF:000004">
    <property type="entry name" value="Related to Chitin deacetylase"/>
    <property type="match status" value="1"/>
</dbReference>
<keyword evidence="18" id="KW-0961">Cell wall biogenesis/degradation</keyword>
<dbReference type="GO" id="GO:0005886">
    <property type="term" value="C:plasma membrane"/>
    <property type="evidence" value="ECO:0007669"/>
    <property type="project" value="UniProtKB-SubCell"/>
</dbReference>
<evidence type="ECO:0000256" key="15">
    <source>
        <dbReference type="ARBA" id="ARBA00023277"/>
    </source>
</evidence>
<keyword evidence="19" id="KW-0624">Polysaccharide degradation</keyword>
<dbReference type="PANTHER" id="PTHR10587:SF98">
    <property type="entry name" value="CHITIN DEACETYLASE"/>
    <property type="match status" value="1"/>
</dbReference>
<feature type="compositionally biased region" description="Low complexity" evidence="22">
    <location>
        <begin position="367"/>
        <end position="404"/>
    </location>
</feature>
<dbReference type="Pfam" id="PF01522">
    <property type="entry name" value="Polysacc_deac_1"/>
    <property type="match status" value="1"/>
</dbReference>
<dbReference type="EMBL" id="LT671825">
    <property type="protein sequence ID" value="SHO78813.1"/>
    <property type="molecule type" value="Genomic_DNA"/>
</dbReference>
<dbReference type="OrthoDB" id="407355at2759"/>
<keyword evidence="5" id="KW-1003">Cell membrane</keyword>
<dbReference type="GO" id="GO:0009272">
    <property type="term" value="P:fungal-type cell wall biogenesis"/>
    <property type="evidence" value="ECO:0007669"/>
    <property type="project" value="UniProtKB-ARBA"/>
</dbReference>
<keyword evidence="17" id="KW-0449">Lipoprotein</keyword>
<evidence type="ECO:0000259" key="23">
    <source>
        <dbReference type="PROSITE" id="PS51677"/>
    </source>
</evidence>
<keyword evidence="8" id="KW-0336">GPI-anchor</keyword>
<dbReference type="PROSITE" id="PS51677">
    <property type="entry name" value="NODB"/>
    <property type="match status" value="1"/>
</dbReference>
<evidence type="ECO:0000256" key="11">
    <source>
        <dbReference type="ARBA" id="ARBA00022801"/>
    </source>
</evidence>
<gene>
    <name evidence="24" type="ORF">MSYG_3161</name>
</gene>
<name>A0A1M8A8Q2_MALS4</name>